<evidence type="ECO:0000313" key="3">
    <source>
        <dbReference type="Proteomes" id="UP001472677"/>
    </source>
</evidence>
<evidence type="ECO:0000313" key="2">
    <source>
        <dbReference type="EMBL" id="KAK8474647.1"/>
    </source>
</evidence>
<name>A0ABR1Z6F8_9ROSI</name>
<proteinExistence type="predicted"/>
<evidence type="ECO:0000256" key="1">
    <source>
        <dbReference type="SAM" id="MobiDB-lite"/>
    </source>
</evidence>
<comment type="caution">
    <text evidence="2">The sequence shown here is derived from an EMBL/GenBank/DDBJ whole genome shotgun (WGS) entry which is preliminary data.</text>
</comment>
<gene>
    <name evidence="2" type="ORF">V6N12_046856</name>
</gene>
<organism evidence="2 3">
    <name type="scientific">Hibiscus sabdariffa</name>
    <name type="common">roselle</name>
    <dbReference type="NCBI Taxonomy" id="183260"/>
    <lineage>
        <taxon>Eukaryota</taxon>
        <taxon>Viridiplantae</taxon>
        <taxon>Streptophyta</taxon>
        <taxon>Embryophyta</taxon>
        <taxon>Tracheophyta</taxon>
        <taxon>Spermatophyta</taxon>
        <taxon>Magnoliopsida</taxon>
        <taxon>eudicotyledons</taxon>
        <taxon>Gunneridae</taxon>
        <taxon>Pentapetalae</taxon>
        <taxon>rosids</taxon>
        <taxon>malvids</taxon>
        <taxon>Malvales</taxon>
        <taxon>Malvaceae</taxon>
        <taxon>Malvoideae</taxon>
        <taxon>Hibiscus</taxon>
    </lineage>
</organism>
<reference evidence="2 3" key="1">
    <citation type="journal article" date="2024" name="G3 (Bethesda)">
        <title>Genome assembly of Hibiscus sabdariffa L. provides insights into metabolisms of medicinal natural products.</title>
        <authorList>
            <person name="Kim T."/>
        </authorList>
    </citation>
    <scope>NUCLEOTIDE SEQUENCE [LARGE SCALE GENOMIC DNA]</scope>
    <source>
        <strain evidence="2">TK-2024</strain>
        <tissue evidence="2">Old leaves</tissue>
    </source>
</reference>
<keyword evidence="3" id="KW-1185">Reference proteome</keyword>
<feature type="compositionally biased region" description="Polar residues" evidence="1">
    <location>
        <begin position="39"/>
        <end position="52"/>
    </location>
</feature>
<dbReference type="Proteomes" id="UP001472677">
    <property type="component" value="Unassembled WGS sequence"/>
</dbReference>
<feature type="region of interest" description="Disordered" evidence="1">
    <location>
        <begin position="1"/>
        <end position="55"/>
    </location>
</feature>
<sequence length="80" mass="8391">MNMSPAISDNQQTCSVGIPEAHQGASRVNVEEAGDLGAKSQSLDPSEGYSSSHEVRDFISTDRTLGTTLNDATTGAAEDY</sequence>
<protein>
    <submittedName>
        <fullName evidence="2">Uncharacterized protein</fullName>
    </submittedName>
</protein>
<accession>A0ABR1Z6F8</accession>
<feature type="compositionally biased region" description="Polar residues" evidence="1">
    <location>
        <begin position="1"/>
        <end position="15"/>
    </location>
</feature>
<dbReference type="EMBL" id="JBBPBM010002792">
    <property type="protein sequence ID" value="KAK8474647.1"/>
    <property type="molecule type" value="Genomic_DNA"/>
</dbReference>